<protein>
    <submittedName>
        <fullName evidence="1">Uncharacterized protein</fullName>
    </submittedName>
</protein>
<dbReference type="RefSeq" id="XP_056575276.1">
    <property type="nucleotide sequence ID" value="XM_056726704.1"/>
</dbReference>
<dbReference type="AlphaFoldDB" id="A0A9W9RHR7"/>
<evidence type="ECO:0000313" key="2">
    <source>
        <dbReference type="Proteomes" id="UP001147752"/>
    </source>
</evidence>
<keyword evidence="2" id="KW-1185">Reference proteome</keyword>
<dbReference type="GeneID" id="81465887"/>
<comment type="caution">
    <text evidence="1">The sequence shown here is derived from an EMBL/GenBank/DDBJ whole genome shotgun (WGS) entry which is preliminary data.</text>
</comment>
<dbReference type="InterPro" id="IPR009057">
    <property type="entry name" value="Homeodomain-like_sf"/>
</dbReference>
<name>A0A9W9RHR7_9EURO</name>
<dbReference type="OrthoDB" id="4368392at2759"/>
<accession>A0A9W9RHR7</accession>
<gene>
    <name evidence="1" type="ORF">N7517_008981</name>
</gene>
<dbReference type="SUPFAM" id="SSF46689">
    <property type="entry name" value="Homeodomain-like"/>
    <property type="match status" value="1"/>
</dbReference>
<proteinExistence type="predicted"/>
<dbReference type="EMBL" id="JAPZBT010000004">
    <property type="protein sequence ID" value="KAJ5359790.1"/>
    <property type="molecule type" value="Genomic_DNA"/>
</dbReference>
<dbReference type="Gene3D" id="1.10.10.60">
    <property type="entry name" value="Homeodomain-like"/>
    <property type="match status" value="1"/>
</dbReference>
<reference evidence="1" key="2">
    <citation type="journal article" date="2023" name="IMA Fungus">
        <title>Comparative genomic study of the Penicillium genus elucidates a diverse pangenome and 15 lateral gene transfer events.</title>
        <authorList>
            <person name="Petersen C."/>
            <person name="Sorensen T."/>
            <person name="Nielsen M.R."/>
            <person name="Sondergaard T.E."/>
            <person name="Sorensen J.L."/>
            <person name="Fitzpatrick D.A."/>
            <person name="Frisvad J.C."/>
            <person name="Nielsen K.L."/>
        </authorList>
    </citation>
    <scope>NUCLEOTIDE SEQUENCE</scope>
    <source>
        <strain evidence="1">IBT 3081</strain>
    </source>
</reference>
<organism evidence="1 2">
    <name type="scientific">Penicillium concentricum</name>
    <dbReference type="NCBI Taxonomy" id="293559"/>
    <lineage>
        <taxon>Eukaryota</taxon>
        <taxon>Fungi</taxon>
        <taxon>Dikarya</taxon>
        <taxon>Ascomycota</taxon>
        <taxon>Pezizomycotina</taxon>
        <taxon>Eurotiomycetes</taxon>
        <taxon>Eurotiomycetidae</taxon>
        <taxon>Eurotiales</taxon>
        <taxon>Aspergillaceae</taxon>
        <taxon>Penicillium</taxon>
    </lineage>
</organism>
<evidence type="ECO:0000313" key="1">
    <source>
        <dbReference type="EMBL" id="KAJ5359790.1"/>
    </source>
</evidence>
<reference evidence="1" key="1">
    <citation type="submission" date="2022-12" db="EMBL/GenBank/DDBJ databases">
        <authorList>
            <person name="Petersen C."/>
        </authorList>
    </citation>
    <scope>NUCLEOTIDE SEQUENCE</scope>
    <source>
        <strain evidence="1">IBT 3081</strain>
    </source>
</reference>
<sequence length="75" mass="8495">MAPRLEPSKIQLIRDMLSSNEKISHIAKTAKCSRQAVHHIPSNIEHFDNARAPPMRSGRKRLITPSMLQALCDHL</sequence>
<dbReference type="Proteomes" id="UP001147752">
    <property type="component" value="Unassembled WGS sequence"/>
</dbReference>